<gene>
    <name evidence="1" type="ORF">KE626_32360</name>
</gene>
<name>A0ABS5JA31_9BACT</name>
<keyword evidence="2" id="KW-1185">Reference proteome</keyword>
<proteinExistence type="predicted"/>
<comment type="caution">
    <text evidence="1">The sequence shown here is derived from an EMBL/GenBank/DDBJ whole genome shotgun (WGS) entry which is preliminary data.</text>
</comment>
<evidence type="ECO:0008006" key="3">
    <source>
        <dbReference type="Google" id="ProtNLM"/>
    </source>
</evidence>
<sequence>MGTNNIIVREYLNSLKEDEELDRLLPLLLTLKGLRIIRTAKDAKGQNQQGKDIIAFGRDNDGIRKRFYFEVKGHSDKNIDEASISKTDGILDSLTSARFAKYEDPGIPGFNNSPVKVILVHNGVLKPAAKDVYNGVIDKLFGDGAQQFERWDIHTLTDEFGTYLFSEYLLTEEENIRLFKRTLVLMDVPDYGLEDFFRLIDNLLTKPLATTSRAFTKLFSSLNLLSYMIWHYAKENNNLLPSIKGTSYLVLQTWAWILRNNLSSKPSVIKVFKKLLTTHKGILDEYFEKTLQVAIIQNGLFSEPGGFFENVGYSLRCMDYISLLVYYFQLQQAGSSFDFKIDQEALAEMQVKQKKLLFEIIDNNDGTKRPLLDRHSRPILLVSLFVLQSHECTEIDRILLNNYLCGVLDGVALIELMRKRLPELHDNEEALIETAATGKRSYEYQDSGSMLLLIVIELLSILGNEGMYSQFRERFSQQVDLQTSYPNWQEDHLKLEVSYFQRNMNNEMIVESGVVLPESLADFVKQVGSKPQAEVLFRTDMVGLSFLRSLSVIFFHNDIFPNQWRSFMISN</sequence>
<evidence type="ECO:0000313" key="1">
    <source>
        <dbReference type="EMBL" id="MBS0032071.1"/>
    </source>
</evidence>
<accession>A0ABS5JA31</accession>
<organism evidence="1 2">
    <name type="scientific">Chitinophaga hostae</name>
    <dbReference type="NCBI Taxonomy" id="2831022"/>
    <lineage>
        <taxon>Bacteria</taxon>
        <taxon>Pseudomonadati</taxon>
        <taxon>Bacteroidota</taxon>
        <taxon>Chitinophagia</taxon>
        <taxon>Chitinophagales</taxon>
        <taxon>Chitinophagaceae</taxon>
        <taxon>Chitinophaga</taxon>
    </lineage>
</organism>
<evidence type="ECO:0000313" key="2">
    <source>
        <dbReference type="Proteomes" id="UP000676386"/>
    </source>
</evidence>
<protein>
    <recommendedName>
        <fullName evidence="3">Restriction endonuclease</fullName>
    </recommendedName>
</protein>
<dbReference type="EMBL" id="JAGTXB010000028">
    <property type="protein sequence ID" value="MBS0032071.1"/>
    <property type="molecule type" value="Genomic_DNA"/>
</dbReference>
<dbReference type="Proteomes" id="UP000676386">
    <property type="component" value="Unassembled WGS sequence"/>
</dbReference>
<dbReference type="RefSeq" id="WP_211977233.1">
    <property type="nucleotide sequence ID" value="NZ_JAGTXB010000028.1"/>
</dbReference>
<reference evidence="1 2" key="1">
    <citation type="submission" date="2021-04" db="EMBL/GenBank/DDBJ databases">
        <title>Chitinophaga sp. nov., isolated from the rhizosphere soil.</title>
        <authorList>
            <person name="He S."/>
        </authorList>
    </citation>
    <scope>NUCLEOTIDE SEQUENCE [LARGE SCALE GENOMIC DNA]</scope>
    <source>
        <strain evidence="1 2">2R12</strain>
    </source>
</reference>